<evidence type="ECO:0000313" key="3">
    <source>
        <dbReference type="Proteomes" id="UP001595377"/>
    </source>
</evidence>
<dbReference type="EMBL" id="JBHRSP010000006">
    <property type="protein sequence ID" value="MFC3072384.1"/>
    <property type="molecule type" value="Genomic_DNA"/>
</dbReference>
<protein>
    <submittedName>
        <fullName evidence="2">Uncharacterized protein</fullName>
    </submittedName>
</protein>
<evidence type="ECO:0000256" key="1">
    <source>
        <dbReference type="SAM" id="MobiDB-lite"/>
    </source>
</evidence>
<organism evidence="2 3">
    <name type="scientific">Shinella pollutisoli</name>
    <dbReference type="NCBI Taxonomy" id="2250594"/>
    <lineage>
        <taxon>Bacteria</taxon>
        <taxon>Pseudomonadati</taxon>
        <taxon>Pseudomonadota</taxon>
        <taxon>Alphaproteobacteria</taxon>
        <taxon>Hyphomicrobiales</taxon>
        <taxon>Rhizobiaceae</taxon>
        <taxon>Shinella</taxon>
    </lineage>
</organism>
<sequence length="110" mass="12194">MRWLDNLKARYRWSWVGTVEGKSILVDDSGKMVKGGDRSSYWNLYVRGDGKRRAALIADSYSDSRAARVARAEVRAWENGGPLPDLYKSPSPPRPKPSLVVFPGGRDGAA</sequence>
<dbReference type="RefSeq" id="WP_257317889.1">
    <property type="nucleotide sequence ID" value="NZ_JANFDG010000035.1"/>
</dbReference>
<name>A0ABV7DDE5_9HYPH</name>
<feature type="region of interest" description="Disordered" evidence="1">
    <location>
        <begin position="79"/>
        <end position="110"/>
    </location>
</feature>
<reference evidence="3" key="1">
    <citation type="journal article" date="2019" name="Int. J. Syst. Evol. Microbiol.">
        <title>The Global Catalogue of Microorganisms (GCM) 10K type strain sequencing project: providing services to taxonomists for standard genome sequencing and annotation.</title>
        <authorList>
            <consortium name="The Broad Institute Genomics Platform"/>
            <consortium name="The Broad Institute Genome Sequencing Center for Infectious Disease"/>
            <person name="Wu L."/>
            <person name="Ma J."/>
        </authorList>
    </citation>
    <scope>NUCLEOTIDE SEQUENCE [LARGE SCALE GENOMIC DNA]</scope>
    <source>
        <strain evidence="3">KCTC 52677</strain>
    </source>
</reference>
<accession>A0ABV7DDE5</accession>
<comment type="caution">
    <text evidence="2">The sequence shown here is derived from an EMBL/GenBank/DDBJ whole genome shotgun (WGS) entry which is preliminary data.</text>
</comment>
<proteinExistence type="predicted"/>
<dbReference type="Proteomes" id="UP001595377">
    <property type="component" value="Unassembled WGS sequence"/>
</dbReference>
<keyword evidence="3" id="KW-1185">Reference proteome</keyword>
<gene>
    <name evidence="2" type="ORF">ACFOHH_04620</name>
</gene>
<evidence type="ECO:0000313" key="2">
    <source>
        <dbReference type="EMBL" id="MFC3072384.1"/>
    </source>
</evidence>